<evidence type="ECO:0000256" key="1">
    <source>
        <dbReference type="SAM" id="MobiDB-lite"/>
    </source>
</evidence>
<evidence type="ECO:0000313" key="3">
    <source>
        <dbReference type="EMBL" id="MFC6953980.1"/>
    </source>
</evidence>
<accession>A0ABD5VER2</accession>
<dbReference type="InterPro" id="IPR029068">
    <property type="entry name" value="Glyas_Bleomycin-R_OHBP_Dase"/>
</dbReference>
<reference evidence="3 4" key="1">
    <citation type="journal article" date="2019" name="Int. J. Syst. Evol. Microbiol.">
        <title>The Global Catalogue of Microorganisms (GCM) 10K type strain sequencing project: providing services to taxonomists for standard genome sequencing and annotation.</title>
        <authorList>
            <consortium name="The Broad Institute Genomics Platform"/>
            <consortium name="The Broad Institute Genome Sequencing Center for Infectious Disease"/>
            <person name="Wu L."/>
            <person name="Ma J."/>
        </authorList>
    </citation>
    <scope>NUCLEOTIDE SEQUENCE [LARGE SCALE GENOMIC DNA]</scope>
    <source>
        <strain evidence="3 4">GX26</strain>
    </source>
</reference>
<feature type="region of interest" description="Disordered" evidence="1">
    <location>
        <begin position="204"/>
        <end position="247"/>
    </location>
</feature>
<keyword evidence="4" id="KW-1185">Reference proteome</keyword>
<dbReference type="InterPro" id="IPR004360">
    <property type="entry name" value="Glyas_Fos-R_dOase_dom"/>
</dbReference>
<feature type="region of interest" description="Disordered" evidence="1">
    <location>
        <begin position="337"/>
        <end position="356"/>
    </location>
</feature>
<organism evidence="3 4">
    <name type="scientific">Halorubellus litoreus</name>
    <dbReference type="NCBI Taxonomy" id="755308"/>
    <lineage>
        <taxon>Archaea</taxon>
        <taxon>Methanobacteriati</taxon>
        <taxon>Methanobacteriota</taxon>
        <taxon>Stenosarchaea group</taxon>
        <taxon>Halobacteria</taxon>
        <taxon>Halobacteriales</taxon>
        <taxon>Halorubellaceae</taxon>
        <taxon>Halorubellus</taxon>
    </lineage>
</organism>
<protein>
    <submittedName>
        <fullName evidence="3">VOC family protein</fullName>
    </submittedName>
</protein>
<dbReference type="PROSITE" id="PS51819">
    <property type="entry name" value="VOC"/>
    <property type="match status" value="2"/>
</dbReference>
<dbReference type="Proteomes" id="UP001596395">
    <property type="component" value="Unassembled WGS sequence"/>
</dbReference>
<dbReference type="InterPro" id="IPR037523">
    <property type="entry name" value="VOC_core"/>
</dbReference>
<dbReference type="InterPro" id="IPR052537">
    <property type="entry name" value="Extradiol_RC_dioxygenase"/>
</dbReference>
<dbReference type="PANTHER" id="PTHR36110">
    <property type="entry name" value="RING-CLEAVING DIOXYGENASE MHQE-RELATED"/>
    <property type="match status" value="1"/>
</dbReference>
<dbReference type="AlphaFoldDB" id="A0ABD5VER2"/>
<evidence type="ECO:0000313" key="4">
    <source>
        <dbReference type="Proteomes" id="UP001596395"/>
    </source>
</evidence>
<evidence type="ECO:0000259" key="2">
    <source>
        <dbReference type="PROSITE" id="PS51819"/>
    </source>
</evidence>
<dbReference type="EMBL" id="JBHSXN010000002">
    <property type="protein sequence ID" value="MFC6953980.1"/>
    <property type="molecule type" value="Genomic_DNA"/>
</dbReference>
<dbReference type="SUPFAM" id="SSF54593">
    <property type="entry name" value="Glyoxalase/Bleomycin resistance protein/Dihydroxybiphenyl dioxygenase"/>
    <property type="match status" value="1"/>
</dbReference>
<feature type="compositionally biased region" description="Basic and acidic residues" evidence="1">
    <location>
        <begin position="213"/>
        <end position="224"/>
    </location>
</feature>
<proteinExistence type="predicted"/>
<dbReference type="Pfam" id="PF00903">
    <property type="entry name" value="Glyoxalase"/>
    <property type="match status" value="2"/>
</dbReference>
<sequence length="356" mass="38874">MLPDATGIHHVTSMVGNPQANVDFYADVLGLRLVKQTVNYEDVLRHHLYYGNGTGDLGTLYTCFPYPNEPPGRRGPPQLTATAFAVPPDAMGYWRDRLESRGVDVERRDRFDDAVLRFADPAGTRLELVAADSPVEPYGDGTVPADVAIRGIHGVTALPVDPFQTASVLETLGFENQGQDGSRVRYAVDGSHATVVDVLDRGHDDANAADAGSGDHDDGRHDSDDDRDDEPTVDGREGDAPDFGGFGREGVGTIHHVAVRVPDEDALFAYHDLFRERDVSVSRVRDRHYYRSLYVREPGGILFELATEAPGVTADEPASALGRRLVLPPWAEEDREMIEDQLPPLSVPDQPLLGGE</sequence>
<comment type="caution">
    <text evidence="3">The sequence shown here is derived from an EMBL/GenBank/DDBJ whole genome shotgun (WGS) entry which is preliminary data.</text>
</comment>
<gene>
    <name evidence="3" type="ORF">ACFQGB_14000</name>
</gene>
<feature type="domain" description="VOC" evidence="2">
    <location>
        <begin position="151"/>
        <end position="308"/>
    </location>
</feature>
<feature type="domain" description="VOC" evidence="2">
    <location>
        <begin position="7"/>
        <end position="131"/>
    </location>
</feature>
<dbReference type="Gene3D" id="3.10.180.10">
    <property type="entry name" value="2,3-Dihydroxybiphenyl 1,2-Dioxygenase, domain 1"/>
    <property type="match status" value="2"/>
</dbReference>
<name>A0ABD5VER2_9EURY</name>
<dbReference type="PANTHER" id="PTHR36110:SF2">
    <property type="entry name" value="RING-CLEAVING DIOXYGENASE MHQE-RELATED"/>
    <property type="match status" value="1"/>
</dbReference>
<dbReference type="RefSeq" id="WP_336350925.1">
    <property type="nucleotide sequence ID" value="NZ_JAZAQL010000002.1"/>
</dbReference>